<sequence length="159" mass="18151">MASTTIWNMYEAVKSQLRQQFPEEPIVEDEIVSASTSEAVDAVAGFRMRFEQVTVEQELKSRYKHVYAFIIYYSLPQSVLEGSSTVATAKLYEVAEQLVQGLERLELATHVLHGRAIQIEVKEGTLQFRITYSNYSWRDNNYADTMGQLQQEGGKMKDA</sequence>
<comment type="caution">
    <text evidence="1">The sequence shown here is derived from an EMBL/GenBank/DDBJ whole genome shotgun (WGS) entry which is preliminary data.</text>
</comment>
<dbReference type="Pfam" id="PF20765">
    <property type="entry name" value="Phage_tail_terminator_8"/>
    <property type="match status" value="1"/>
</dbReference>
<reference evidence="2" key="1">
    <citation type="journal article" date="2019" name="Int. J. Syst. Evol. Microbiol.">
        <title>The Global Catalogue of Microorganisms (GCM) 10K type strain sequencing project: providing services to taxonomists for standard genome sequencing and annotation.</title>
        <authorList>
            <consortium name="The Broad Institute Genomics Platform"/>
            <consortium name="The Broad Institute Genome Sequencing Center for Infectious Disease"/>
            <person name="Wu L."/>
            <person name="Ma J."/>
        </authorList>
    </citation>
    <scope>NUCLEOTIDE SEQUENCE [LARGE SCALE GENOMIC DNA]</scope>
    <source>
        <strain evidence="2">GH52</strain>
    </source>
</reference>
<dbReference type="EMBL" id="JBHUHO010000038">
    <property type="protein sequence ID" value="MFD2117257.1"/>
    <property type="molecule type" value="Genomic_DNA"/>
</dbReference>
<organism evidence="1 2">
    <name type="scientific">Paenibacillus yanchengensis</name>
    <dbReference type="NCBI Taxonomy" id="2035833"/>
    <lineage>
        <taxon>Bacteria</taxon>
        <taxon>Bacillati</taxon>
        <taxon>Bacillota</taxon>
        <taxon>Bacilli</taxon>
        <taxon>Bacillales</taxon>
        <taxon>Paenibacillaceae</taxon>
        <taxon>Paenibacillus</taxon>
    </lineage>
</organism>
<dbReference type="RefSeq" id="WP_377774251.1">
    <property type="nucleotide sequence ID" value="NZ_JBHUHO010000038.1"/>
</dbReference>
<keyword evidence="2" id="KW-1185">Reference proteome</keyword>
<protein>
    <submittedName>
        <fullName evidence="1">DUF6838 family protein</fullName>
    </submittedName>
</protein>
<proteinExistence type="predicted"/>
<evidence type="ECO:0000313" key="2">
    <source>
        <dbReference type="Proteomes" id="UP001597362"/>
    </source>
</evidence>
<name>A0ABW4YP04_9BACL</name>
<gene>
    <name evidence="1" type="ORF">ACFSJH_16125</name>
</gene>
<evidence type="ECO:0000313" key="1">
    <source>
        <dbReference type="EMBL" id="MFD2117257.1"/>
    </source>
</evidence>
<accession>A0ABW4YP04</accession>
<dbReference type="InterPro" id="IPR049254">
    <property type="entry name" value="Phage_tail_terminator"/>
</dbReference>
<dbReference type="Proteomes" id="UP001597362">
    <property type="component" value="Unassembled WGS sequence"/>
</dbReference>